<protein>
    <recommendedName>
        <fullName evidence="12">ABC transporter domain-containing protein</fullName>
    </recommendedName>
</protein>
<comment type="subcellular location">
    <subcellularLocation>
        <location evidence="1">Membrane</location>
    </subcellularLocation>
</comment>
<feature type="domain" description="ABC transporter" evidence="9">
    <location>
        <begin position="3"/>
        <end position="51"/>
    </location>
</feature>
<keyword evidence="7" id="KW-1278">Translocase</keyword>
<evidence type="ECO:0000313" key="11">
    <source>
        <dbReference type="EMBL" id="KKK50445.1"/>
    </source>
</evidence>
<dbReference type="InterPro" id="IPR003439">
    <property type="entry name" value="ABC_transporter-like_ATP-bd"/>
</dbReference>
<dbReference type="GO" id="GO:0005524">
    <property type="term" value="F:ATP binding"/>
    <property type="evidence" value="ECO:0007669"/>
    <property type="project" value="UniProtKB-KW"/>
</dbReference>
<comment type="caution">
    <text evidence="11">The sequence shown here is derived from an EMBL/GenBank/DDBJ whole genome shotgun (WGS) entry which is preliminary data.</text>
</comment>
<dbReference type="InterPro" id="IPR027417">
    <property type="entry name" value="P-loop_NTPase"/>
</dbReference>
<evidence type="ECO:0000256" key="5">
    <source>
        <dbReference type="ARBA" id="ARBA00022741"/>
    </source>
</evidence>
<evidence type="ECO:0000256" key="2">
    <source>
        <dbReference type="ARBA" id="ARBA00022448"/>
    </source>
</evidence>
<dbReference type="SUPFAM" id="SSF52540">
    <property type="entry name" value="P-loop containing nucleoside triphosphate hydrolases"/>
    <property type="match status" value="1"/>
</dbReference>
<evidence type="ECO:0000256" key="8">
    <source>
        <dbReference type="ARBA" id="ARBA00023136"/>
    </source>
</evidence>
<dbReference type="EMBL" id="LAZR01068019">
    <property type="protein sequence ID" value="KKK50445.1"/>
    <property type="molecule type" value="Genomic_DNA"/>
</dbReference>
<evidence type="ECO:0000259" key="9">
    <source>
        <dbReference type="Pfam" id="PF00005"/>
    </source>
</evidence>
<feature type="non-terminal residue" evidence="11">
    <location>
        <position position="1"/>
    </location>
</feature>
<dbReference type="Pfam" id="PF00005">
    <property type="entry name" value="ABC_tran"/>
    <property type="match status" value="1"/>
</dbReference>
<dbReference type="AlphaFoldDB" id="A0A0F8WQ59"/>
<dbReference type="PANTHER" id="PTHR43297:SF14">
    <property type="entry name" value="ATPASE AAA-TYPE CORE DOMAIN-CONTAINING PROTEIN"/>
    <property type="match status" value="1"/>
</dbReference>
<evidence type="ECO:0000256" key="7">
    <source>
        <dbReference type="ARBA" id="ARBA00022967"/>
    </source>
</evidence>
<dbReference type="InterPro" id="IPR013563">
    <property type="entry name" value="Oligopep_ABC_C"/>
</dbReference>
<evidence type="ECO:0000256" key="3">
    <source>
        <dbReference type="ARBA" id="ARBA00022475"/>
    </source>
</evidence>
<dbReference type="Pfam" id="PF08352">
    <property type="entry name" value="oligo_HPY"/>
    <property type="match status" value="1"/>
</dbReference>
<reference evidence="11" key="1">
    <citation type="journal article" date="2015" name="Nature">
        <title>Complex archaea that bridge the gap between prokaryotes and eukaryotes.</title>
        <authorList>
            <person name="Spang A."/>
            <person name="Saw J.H."/>
            <person name="Jorgensen S.L."/>
            <person name="Zaremba-Niedzwiedzka K."/>
            <person name="Martijn J."/>
            <person name="Lind A.E."/>
            <person name="van Eijk R."/>
            <person name="Schleper C."/>
            <person name="Guy L."/>
            <person name="Ettema T.J."/>
        </authorList>
    </citation>
    <scope>NUCLEOTIDE SEQUENCE</scope>
</reference>
<keyword evidence="6" id="KW-0067">ATP-binding</keyword>
<evidence type="ECO:0000256" key="6">
    <source>
        <dbReference type="ARBA" id="ARBA00022840"/>
    </source>
</evidence>
<dbReference type="GO" id="GO:0015833">
    <property type="term" value="P:peptide transport"/>
    <property type="evidence" value="ECO:0007669"/>
    <property type="project" value="InterPro"/>
</dbReference>
<organism evidence="11">
    <name type="scientific">marine sediment metagenome</name>
    <dbReference type="NCBI Taxonomy" id="412755"/>
    <lineage>
        <taxon>unclassified sequences</taxon>
        <taxon>metagenomes</taxon>
        <taxon>ecological metagenomes</taxon>
    </lineage>
</organism>
<dbReference type="NCBIfam" id="TIGR01727">
    <property type="entry name" value="oligo_HPY"/>
    <property type="match status" value="1"/>
</dbReference>
<evidence type="ECO:0000259" key="10">
    <source>
        <dbReference type="Pfam" id="PF08352"/>
    </source>
</evidence>
<feature type="domain" description="Oligopeptide/dipeptide ABC transporter C-terminal" evidence="10">
    <location>
        <begin position="104"/>
        <end position="167"/>
    </location>
</feature>
<keyword evidence="3" id="KW-1003">Cell membrane</keyword>
<proteinExistence type="predicted"/>
<keyword evidence="5" id="KW-0547">Nucleotide-binding</keyword>
<sequence>KRVLTILETVGIDSSRAKDYPHQLSGGMKQRALIAMALICNPSIIIADEPVTALDVIVQAQILRAMKKLQKDLDLSMIMITHDLSVIANVCDTIAIMYAGKICEYGTVLQIFKDPKHPYTQGLINAFPSIKGDKTELYDIGGAPPDLLNPPSGCRFNPRCNKVMDICKIEEPVESPMSGGYVTCHLYQEDKK</sequence>
<dbReference type="InterPro" id="IPR050388">
    <property type="entry name" value="ABC_Ni/Peptide_Import"/>
</dbReference>
<dbReference type="GO" id="GO:0016887">
    <property type="term" value="F:ATP hydrolysis activity"/>
    <property type="evidence" value="ECO:0007669"/>
    <property type="project" value="InterPro"/>
</dbReference>
<keyword evidence="8" id="KW-0472">Membrane</keyword>
<name>A0A0F8WQ59_9ZZZZ</name>
<evidence type="ECO:0008006" key="12">
    <source>
        <dbReference type="Google" id="ProtNLM"/>
    </source>
</evidence>
<keyword evidence="2" id="KW-0813">Transport</keyword>
<keyword evidence="4" id="KW-0997">Cell inner membrane</keyword>
<accession>A0A0F8WQ59</accession>
<evidence type="ECO:0000256" key="4">
    <source>
        <dbReference type="ARBA" id="ARBA00022519"/>
    </source>
</evidence>
<evidence type="ECO:0000256" key="1">
    <source>
        <dbReference type="ARBA" id="ARBA00004370"/>
    </source>
</evidence>
<dbReference type="Gene3D" id="3.40.50.300">
    <property type="entry name" value="P-loop containing nucleotide triphosphate hydrolases"/>
    <property type="match status" value="1"/>
</dbReference>
<dbReference type="GO" id="GO:0016020">
    <property type="term" value="C:membrane"/>
    <property type="evidence" value="ECO:0007669"/>
    <property type="project" value="UniProtKB-SubCell"/>
</dbReference>
<gene>
    <name evidence="11" type="ORF">LCGC14_3124960</name>
</gene>
<dbReference type="PANTHER" id="PTHR43297">
    <property type="entry name" value="OLIGOPEPTIDE TRANSPORT ATP-BINDING PROTEIN APPD"/>
    <property type="match status" value="1"/>
</dbReference>